<dbReference type="EMBL" id="JARKIK010000088">
    <property type="protein sequence ID" value="KAK8723780.1"/>
    <property type="molecule type" value="Genomic_DNA"/>
</dbReference>
<feature type="compositionally biased region" description="Polar residues" evidence="3">
    <location>
        <begin position="494"/>
        <end position="506"/>
    </location>
</feature>
<feature type="compositionally biased region" description="Basic and acidic residues" evidence="3">
    <location>
        <begin position="242"/>
        <end position="275"/>
    </location>
</feature>
<feature type="compositionally biased region" description="Polar residues" evidence="3">
    <location>
        <begin position="410"/>
        <end position="423"/>
    </location>
</feature>
<evidence type="ECO:0000256" key="1">
    <source>
        <dbReference type="PROSITE-ProRule" id="PRU00285"/>
    </source>
</evidence>
<feature type="compositionally biased region" description="Polar residues" evidence="3">
    <location>
        <begin position="632"/>
        <end position="651"/>
    </location>
</feature>
<reference evidence="5 6" key="1">
    <citation type="journal article" date="2024" name="BMC Genomics">
        <title>Genome assembly of redclaw crayfish (Cherax quadricarinatus) provides insights into its immune adaptation and hypoxia tolerance.</title>
        <authorList>
            <person name="Liu Z."/>
            <person name="Zheng J."/>
            <person name="Li H."/>
            <person name="Fang K."/>
            <person name="Wang S."/>
            <person name="He J."/>
            <person name="Zhou D."/>
            <person name="Weng S."/>
            <person name="Chi M."/>
            <person name="Gu Z."/>
            <person name="He J."/>
            <person name="Li F."/>
            <person name="Wang M."/>
        </authorList>
    </citation>
    <scope>NUCLEOTIDE SEQUENCE [LARGE SCALE GENOMIC DNA]</scope>
    <source>
        <strain evidence="5">ZL_2023a</strain>
    </source>
</reference>
<feature type="compositionally biased region" description="Basic and acidic residues" evidence="3">
    <location>
        <begin position="472"/>
        <end position="486"/>
    </location>
</feature>
<feature type="region of interest" description="Disordered" evidence="3">
    <location>
        <begin position="1188"/>
        <end position="1551"/>
    </location>
</feature>
<evidence type="ECO:0000313" key="5">
    <source>
        <dbReference type="EMBL" id="KAK8723780.1"/>
    </source>
</evidence>
<feature type="region of interest" description="Disordered" evidence="3">
    <location>
        <begin position="726"/>
        <end position="767"/>
    </location>
</feature>
<dbReference type="CDD" id="cd06526">
    <property type="entry name" value="metazoan_ACD"/>
    <property type="match status" value="2"/>
</dbReference>
<feature type="region of interest" description="Disordered" evidence="3">
    <location>
        <begin position="1129"/>
        <end position="1170"/>
    </location>
</feature>
<dbReference type="InterPro" id="IPR002068">
    <property type="entry name" value="A-crystallin/Hsp20_dom"/>
</dbReference>
<feature type="compositionally biased region" description="Basic and acidic residues" evidence="3">
    <location>
        <begin position="283"/>
        <end position="295"/>
    </location>
</feature>
<feature type="region of interest" description="Disordered" evidence="3">
    <location>
        <begin position="909"/>
        <end position="957"/>
    </location>
</feature>
<feature type="compositionally biased region" description="Low complexity" evidence="3">
    <location>
        <begin position="1018"/>
        <end position="1027"/>
    </location>
</feature>
<feature type="region of interest" description="Disordered" evidence="3">
    <location>
        <begin position="980"/>
        <end position="1032"/>
    </location>
</feature>
<comment type="caution">
    <text evidence="5">The sequence shown here is derived from an EMBL/GenBank/DDBJ whole genome shotgun (WGS) entry which is preliminary data.</text>
</comment>
<feature type="region of interest" description="Disordered" evidence="3">
    <location>
        <begin position="603"/>
        <end position="707"/>
    </location>
</feature>
<dbReference type="PROSITE" id="PS01031">
    <property type="entry name" value="SHSP"/>
    <property type="match status" value="2"/>
</dbReference>
<evidence type="ECO:0000259" key="4">
    <source>
        <dbReference type="PROSITE" id="PS01031"/>
    </source>
</evidence>
<feature type="compositionally biased region" description="Low complexity" evidence="3">
    <location>
        <begin position="1516"/>
        <end position="1531"/>
    </location>
</feature>
<name>A0AAW0W3K3_CHEQU</name>
<dbReference type="GO" id="GO:0042026">
    <property type="term" value="P:protein refolding"/>
    <property type="evidence" value="ECO:0007669"/>
    <property type="project" value="TreeGrafter"/>
</dbReference>
<feature type="region of interest" description="Disordered" evidence="3">
    <location>
        <begin position="386"/>
        <end position="423"/>
    </location>
</feature>
<dbReference type="EMBL" id="JARKIK010000088">
    <property type="protein sequence ID" value="KAK8723783.1"/>
    <property type="molecule type" value="Genomic_DNA"/>
</dbReference>
<feature type="compositionally biased region" description="Low complexity" evidence="3">
    <location>
        <begin position="733"/>
        <end position="744"/>
    </location>
</feature>
<feature type="compositionally biased region" description="Basic and acidic residues" evidence="3">
    <location>
        <begin position="455"/>
        <end position="464"/>
    </location>
</feature>
<dbReference type="Pfam" id="PF00011">
    <property type="entry name" value="HSP20"/>
    <property type="match status" value="2"/>
</dbReference>
<comment type="similarity">
    <text evidence="1 2">Belongs to the small heat shock protein (HSP20) family.</text>
</comment>
<feature type="compositionally biased region" description="Low complexity" evidence="3">
    <location>
        <begin position="921"/>
        <end position="931"/>
    </location>
</feature>
<feature type="region of interest" description="Disordered" evidence="3">
    <location>
        <begin position="184"/>
        <end position="340"/>
    </location>
</feature>
<dbReference type="Proteomes" id="UP001445076">
    <property type="component" value="Unassembled WGS sequence"/>
</dbReference>
<feature type="compositionally biased region" description="Polar residues" evidence="3">
    <location>
        <begin position="1191"/>
        <end position="1201"/>
    </location>
</feature>
<feature type="region of interest" description="Disordered" evidence="3">
    <location>
        <begin position="452"/>
        <end position="578"/>
    </location>
</feature>
<reference evidence="5" key="2">
    <citation type="submission" date="2024-01" db="EMBL/GenBank/DDBJ databases">
        <authorList>
            <person name="He J."/>
            <person name="Wang M."/>
            <person name="Zheng J."/>
            <person name="Liu Z."/>
        </authorList>
    </citation>
    <scope>NUCLEOTIDE SEQUENCE</scope>
    <source>
        <strain evidence="5">ZL_2023a</strain>
        <tissue evidence="5">Muscle</tissue>
    </source>
</reference>
<feature type="domain" description="SHSP" evidence="4">
    <location>
        <begin position="1562"/>
        <end position="1665"/>
    </location>
</feature>
<dbReference type="GO" id="GO:0005737">
    <property type="term" value="C:cytoplasm"/>
    <property type="evidence" value="ECO:0007669"/>
    <property type="project" value="TreeGrafter"/>
</dbReference>
<protein>
    <recommendedName>
        <fullName evidence="4">SHSP domain-containing protein</fullName>
    </recommendedName>
</protein>
<dbReference type="GO" id="GO:0005634">
    <property type="term" value="C:nucleus"/>
    <property type="evidence" value="ECO:0007669"/>
    <property type="project" value="TreeGrafter"/>
</dbReference>
<feature type="compositionally biased region" description="Polar residues" evidence="3">
    <location>
        <begin position="232"/>
        <end position="241"/>
    </location>
</feature>
<keyword evidence="6" id="KW-1185">Reference proteome</keyword>
<organism evidence="5 6">
    <name type="scientific">Cherax quadricarinatus</name>
    <name type="common">Australian red claw crayfish</name>
    <dbReference type="NCBI Taxonomy" id="27406"/>
    <lineage>
        <taxon>Eukaryota</taxon>
        <taxon>Metazoa</taxon>
        <taxon>Ecdysozoa</taxon>
        <taxon>Arthropoda</taxon>
        <taxon>Crustacea</taxon>
        <taxon>Multicrustacea</taxon>
        <taxon>Malacostraca</taxon>
        <taxon>Eumalacostraca</taxon>
        <taxon>Eucarida</taxon>
        <taxon>Decapoda</taxon>
        <taxon>Pleocyemata</taxon>
        <taxon>Astacidea</taxon>
        <taxon>Parastacoidea</taxon>
        <taxon>Parastacidae</taxon>
        <taxon>Cherax</taxon>
    </lineage>
</organism>
<dbReference type="Gene3D" id="2.60.40.790">
    <property type="match status" value="2"/>
</dbReference>
<feature type="compositionally biased region" description="Polar residues" evidence="3">
    <location>
        <begin position="1433"/>
        <end position="1464"/>
    </location>
</feature>
<dbReference type="PANTHER" id="PTHR45640:SF26">
    <property type="entry name" value="RE23625P"/>
    <property type="match status" value="1"/>
</dbReference>
<feature type="compositionally biased region" description="Basic and acidic residues" evidence="3">
    <location>
        <begin position="549"/>
        <end position="558"/>
    </location>
</feature>
<dbReference type="InterPro" id="IPR001436">
    <property type="entry name" value="Alpha-crystallin/sHSP_animal"/>
</dbReference>
<feature type="compositionally biased region" description="Basic and acidic residues" evidence="3">
    <location>
        <begin position="507"/>
        <end position="539"/>
    </location>
</feature>
<feature type="region of interest" description="Disordered" evidence="3">
    <location>
        <begin position="806"/>
        <end position="832"/>
    </location>
</feature>
<feature type="compositionally biased region" description="Polar residues" evidence="3">
    <location>
        <begin position="806"/>
        <end position="817"/>
    </location>
</feature>
<evidence type="ECO:0000256" key="3">
    <source>
        <dbReference type="SAM" id="MobiDB-lite"/>
    </source>
</evidence>
<feature type="domain" description="SHSP" evidence="4">
    <location>
        <begin position="70"/>
        <end position="183"/>
    </location>
</feature>
<feature type="compositionally biased region" description="Low complexity" evidence="3">
    <location>
        <begin position="669"/>
        <end position="683"/>
    </location>
</feature>
<dbReference type="InterPro" id="IPR008978">
    <property type="entry name" value="HSP20-like_chaperone"/>
</dbReference>
<gene>
    <name evidence="5" type="ORF">OTU49_011545</name>
</gene>
<evidence type="ECO:0000256" key="2">
    <source>
        <dbReference type="RuleBase" id="RU003616"/>
    </source>
</evidence>
<evidence type="ECO:0000313" key="6">
    <source>
        <dbReference type="Proteomes" id="UP001445076"/>
    </source>
</evidence>
<feature type="compositionally biased region" description="Low complexity" evidence="3">
    <location>
        <begin position="122"/>
        <end position="134"/>
    </location>
</feature>
<feature type="region of interest" description="Disordered" evidence="3">
    <location>
        <begin position="120"/>
        <end position="151"/>
    </location>
</feature>
<feature type="compositionally biased region" description="Basic and acidic residues" evidence="3">
    <location>
        <begin position="1292"/>
        <end position="1305"/>
    </location>
</feature>
<sequence>MVCEAPRARSLLVSKKGSFLEDPFFRDAWGDYNNAVRRIVDRFNHGGMFAPRDRLRDSHYHSMYRTLRSARINYAAQAARFKDEGTVYKLVMDVREFVGGDVTVRTAGGTLSVRGRLEVGADSDSTSTSSKTSSARTLHRRFNLPPDADGEKVESILSRDAVLTVTIPKRTDVRVIPVTVEGDAAAGNRSATKRHSATQPDPGPTPSKRPQDHHTHTHKDQYSAPRDRSTSRGRQTFGLTSSRERDQSLDNERKSRREKEDELLWSKDRTSRRGSDTFTGGGSRDDNLEYRRKSYPEGALRAAHHDIADNVSGSRRRNRDIEEEELENKASHRNRRTSKYEEAKEISIPIRIEHLDDTEKVGQYPVATTEADKGITTASQSINMHDKMRSQEKEKQRPVVREEVNKETSKPSGKSSYTFPTDKSTINKVCEKENIKPPEGDVCWTYSNAYISNSRADDNSREKQLNGTRIPGCKEKSNYKTYKSQEEPEVQVLTPDTTVSSDAENNTQDKKQKHKDSIEDQDVLHKQSQMDERQKERAVKSNYLGNTSRDSESCEGRSKSPFGGREVKVEKKQSDMEGDMFKDCWQNFSSTLQEVLARLQELSSELGQPKTHTKTSPPSSADVLTERHKQASHSTSQLPTSTQVSSRSTPSQEEDKYQTSVATEGSDWVAGKTGTAVGVGRRPPTTPPPVYAEERSATRPGSNAHGTTYTRDILTQQDTHVPKTNQSLEADKQGTQQVSGSSVSKNTERVPWQGSGGGGGRGGARARDNTRPVSLVLLDGAPGDAVRHHTPMNLILDPCSSDALSHQVSKFQRNGSSGPRPRPTSLDVSQEGSLLKNLRKSSPVDALKDRFLSHLTPTSESSPSLTDVHYIPVAVEANKTVRTSGNVGEVTQASRAAAEVPLSQRRGRGVNTLVIADDDQSSTTSSQASTATEEDSSATVSRAGSQGGVNNEDEWRLPRKAAHLADKTITGNSSVLNLCPDLPKSQHSSSTSSSSADSRAKLDGIASGGVCGGFQLKPSPRLSSPSDSDPDVDKIISHAERVIEETRRLSASSTNDLPPVNDLGQVKPNRIKRETVKHTSKLPGFNLAPNIETRASPESNFVEIQDEDSEEEVKTSDNESQVVVEGCLSIPLPRSVGRPRPPQHKPPSEQWPRRPLPTHVATPPTGSNSLIIEAVDDNDDVAQCEEVKPTIVTSPEIQSSDVMGCARERGRGGTKAPTPLQEPPPPSTFTHQDQPTTAPRRPSSRERMGGLFSRGRSDDPARHTPPTTPTVTTTTRNKAPSPTPSTPTRTPKLRERSCTPQEEPHLPPYVRQKSDTSKRHSGFSHVQSDNVRKMREAWSFKQESPVQQRRGVGVHPSPPPSPRRAHDSPGRSSSRSTPTRDTAIRSTPTRDTAGRSTPTQDTAGRSTPTRDTAGRTPTRDTAGRSAPTRETAGRSTPTRETAGRSTPTRETGTRSPTRSNNYHNSTFSSRSRSSSSPRRSSTSSSDGAAAAPGVRNGGSNTYATAKSGRPLADTYSSGAATAAGSRASPARAARRPPPPPPPSDTPPASPFHQKIFRRLRDSSLQPDSETICFTEEADRYKLVMDVEEYVPGEIEVLQDDKHLTVKGRVETTQGGNTTTRTFHRNFHIPHNTREEDIDSALSRDGILTVYVPKKKERVIRIELTD</sequence>
<feature type="compositionally biased region" description="Basic and acidic residues" evidence="3">
    <location>
        <begin position="386"/>
        <end position="409"/>
    </location>
</feature>
<feature type="compositionally biased region" description="Polar residues" evidence="3">
    <location>
        <begin position="1384"/>
        <end position="1410"/>
    </location>
</feature>
<feature type="compositionally biased region" description="Low complexity" evidence="3">
    <location>
        <begin position="1370"/>
        <end position="1381"/>
    </location>
</feature>
<feature type="compositionally biased region" description="Gly residues" evidence="3">
    <location>
        <begin position="754"/>
        <end position="763"/>
    </location>
</feature>
<feature type="compositionally biased region" description="Pro residues" evidence="3">
    <location>
        <begin position="1535"/>
        <end position="1549"/>
    </location>
</feature>
<dbReference type="GO" id="GO:0009408">
    <property type="term" value="P:response to heat"/>
    <property type="evidence" value="ECO:0007669"/>
    <property type="project" value="TreeGrafter"/>
</dbReference>
<feature type="compositionally biased region" description="Basic and acidic residues" evidence="3">
    <location>
        <begin position="209"/>
        <end position="230"/>
    </location>
</feature>
<feature type="compositionally biased region" description="Low complexity" evidence="3">
    <location>
        <begin position="985"/>
        <end position="997"/>
    </location>
</feature>
<feature type="compositionally biased region" description="Low complexity" evidence="3">
    <location>
        <begin position="1465"/>
        <end position="1485"/>
    </location>
</feature>
<accession>A0AAW0W3K3</accession>
<dbReference type="SUPFAM" id="SSF49764">
    <property type="entry name" value="HSP20-like chaperones"/>
    <property type="match status" value="2"/>
</dbReference>
<dbReference type="GO" id="GO:0051082">
    <property type="term" value="F:unfolded protein binding"/>
    <property type="evidence" value="ECO:0007669"/>
    <property type="project" value="TreeGrafter"/>
</dbReference>
<dbReference type="PANTHER" id="PTHR45640">
    <property type="entry name" value="HEAT SHOCK PROTEIN HSP-12.2-RELATED"/>
    <property type="match status" value="1"/>
</dbReference>
<proteinExistence type="inferred from homology"/>
<feature type="compositionally biased region" description="Basic and acidic residues" evidence="3">
    <location>
        <begin position="565"/>
        <end position="578"/>
    </location>
</feature>